<comment type="caution">
    <text evidence="1">The sequence shown here is derived from an EMBL/GenBank/DDBJ whole genome shotgun (WGS) entry which is preliminary data.</text>
</comment>
<dbReference type="PANTHER" id="PTHR31025:SF27">
    <property type="entry name" value="SI:CH211-193K19.2-RELATED"/>
    <property type="match status" value="1"/>
</dbReference>
<dbReference type="AlphaFoldDB" id="A0A834F636"/>
<sequence>MLIKRSLMSAFKVLRVILDAENSQRLLFEDGFPGSVDEVIQEVKRQCNLNYTFRLQFMDEHFDNAFINLTRVEELSDKGTIKVIPTVNAQCDVPSLCHSVVQLPLSPPSLFVSSGSIDTDILSSSNLPSSRARWPVNFPVPQFSYDSELKLQNGNAAYKEDGTTLILDLKLKSNILETLVQEIIKYKLYCSGKELNAVAKALVSKHPCLYEKGSFTGYGGWKINAEFKRITTMLLQSRFLSQLDIHTDKMIKLFKKRGGVIGTKLKHILENIEKARTENTEVLRKLILEGLCIYLQEDPAHLFREYEDPVCVH</sequence>
<evidence type="ECO:0000313" key="2">
    <source>
        <dbReference type="Proteomes" id="UP000646548"/>
    </source>
</evidence>
<protein>
    <submittedName>
        <fullName evidence="1">Uncharacterized protein</fullName>
    </submittedName>
</protein>
<accession>A0A834F636</accession>
<dbReference type="PANTHER" id="PTHR31025">
    <property type="entry name" value="SI:CH211-196P9.1-RELATED"/>
    <property type="match status" value="1"/>
</dbReference>
<dbReference type="Proteomes" id="UP000646548">
    <property type="component" value="Unassembled WGS sequence"/>
</dbReference>
<evidence type="ECO:0000313" key="1">
    <source>
        <dbReference type="EMBL" id="KAF6719447.1"/>
    </source>
</evidence>
<organism evidence="1 2">
    <name type="scientific">Oryzias melastigma</name>
    <name type="common">Marine medaka</name>
    <dbReference type="NCBI Taxonomy" id="30732"/>
    <lineage>
        <taxon>Eukaryota</taxon>
        <taxon>Metazoa</taxon>
        <taxon>Chordata</taxon>
        <taxon>Craniata</taxon>
        <taxon>Vertebrata</taxon>
        <taxon>Euteleostomi</taxon>
        <taxon>Actinopterygii</taxon>
        <taxon>Neopterygii</taxon>
        <taxon>Teleostei</taxon>
        <taxon>Neoteleostei</taxon>
        <taxon>Acanthomorphata</taxon>
        <taxon>Ovalentaria</taxon>
        <taxon>Atherinomorphae</taxon>
        <taxon>Beloniformes</taxon>
        <taxon>Adrianichthyidae</taxon>
        <taxon>Oryziinae</taxon>
        <taxon>Oryzias</taxon>
    </lineage>
</organism>
<gene>
    <name evidence="1" type="ORF">FQA47_024018</name>
</gene>
<reference evidence="1" key="1">
    <citation type="journal article" name="BMC Genomics">
        <title>Long-read sequencing and de novo genome assembly of marine medaka (Oryzias melastigma).</title>
        <authorList>
            <person name="Liang P."/>
            <person name="Saqib H.S.A."/>
            <person name="Ni X."/>
            <person name="Shen Y."/>
        </authorList>
    </citation>
    <scope>NUCLEOTIDE SEQUENCE</scope>
    <source>
        <strain evidence="1">Bigg-433</strain>
    </source>
</reference>
<name>A0A834F636_ORYME</name>
<proteinExistence type="predicted"/>
<dbReference type="EMBL" id="WKFB01000613">
    <property type="protein sequence ID" value="KAF6719447.1"/>
    <property type="molecule type" value="Genomic_DNA"/>
</dbReference>